<keyword evidence="10" id="KW-1185">Reference proteome</keyword>
<evidence type="ECO:0000256" key="6">
    <source>
        <dbReference type="ARBA" id="ARBA00023242"/>
    </source>
</evidence>
<evidence type="ECO:0000256" key="8">
    <source>
        <dbReference type="SAM" id="MobiDB-lite"/>
    </source>
</evidence>
<name>A0A915DUM1_9BILA</name>
<comment type="subcellular location">
    <subcellularLocation>
        <location evidence="1">Nucleus</location>
    </subcellularLocation>
</comment>
<feature type="region of interest" description="Disordered" evidence="8">
    <location>
        <begin position="105"/>
        <end position="126"/>
    </location>
</feature>
<keyword evidence="2" id="KW-0479">Metal-binding</keyword>
<feature type="region of interest" description="Disordered" evidence="8">
    <location>
        <begin position="338"/>
        <end position="373"/>
    </location>
</feature>
<dbReference type="GO" id="GO:0000981">
    <property type="term" value="F:DNA-binding transcription factor activity, RNA polymerase II-specific"/>
    <property type="evidence" value="ECO:0007669"/>
    <property type="project" value="TreeGrafter"/>
</dbReference>
<dbReference type="InterPro" id="IPR036236">
    <property type="entry name" value="Znf_C2H2_sf"/>
</dbReference>
<dbReference type="Gene3D" id="3.30.160.60">
    <property type="entry name" value="Classic Zinc Finger"/>
    <property type="match status" value="3"/>
</dbReference>
<dbReference type="PROSITE" id="PS00028">
    <property type="entry name" value="ZINC_FINGER_C2H2_1"/>
    <property type="match status" value="4"/>
</dbReference>
<keyword evidence="3" id="KW-0677">Repeat</keyword>
<dbReference type="Pfam" id="PF00096">
    <property type="entry name" value="zf-C2H2"/>
    <property type="match status" value="2"/>
</dbReference>
<dbReference type="GO" id="GO:0005634">
    <property type="term" value="C:nucleus"/>
    <property type="evidence" value="ECO:0007669"/>
    <property type="project" value="UniProtKB-SubCell"/>
</dbReference>
<dbReference type="SUPFAM" id="SSF57667">
    <property type="entry name" value="beta-beta-alpha zinc fingers"/>
    <property type="match status" value="2"/>
</dbReference>
<feature type="domain" description="C2H2-type" evidence="9">
    <location>
        <begin position="269"/>
        <end position="299"/>
    </location>
</feature>
<dbReference type="GO" id="GO:0008270">
    <property type="term" value="F:zinc ion binding"/>
    <property type="evidence" value="ECO:0007669"/>
    <property type="project" value="UniProtKB-KW"/>
</dbReference>
<organism evidence="10 11">
    <name type="scientific">Ditylenchus dipsaci</name>
    <dbReference type="NCBI Taxonomy" id="166011"/>
    <lineage>
        <taxon>Eukaryota</taxon>
        <taxon>Metazoa</taxon>
        <taxon>Ecdysozoa</taxon>
        <taxon>Nematoda</taxon>
        <taxon>Chromadorea</taxon>
        <taxon>Rhabditida</taxon>
        <taxon>Tylenchina</taxon>
        <taxon>Tylenchomorpha</taxon>
        <taxon>Sphaerularioidea</taxon>
        <taxon>Anguinidae</taxon>
        <taxon>Anguininae</taxon>
        <taxon>Ditylenchus</taxon>
    </lineage>
</organism>
<keyword evidence="5" id="KW-0862">Zinc</keyword>
<feature type="domain" description="C2H2-type" evidence="9">
    <location>
        <begin position="213"/>
        <end position="240"/>
    </location>
</feature>
<evidence type="ECO:0000313" key="10">
    <source>
        <dbReference type="Proteomes" id="UP000887574"/>
    </source>
</evidence>
<dbReference type="PROSITE" id="PS50157">
    <property type="entry name" value="ZINC_FINGER_C2H2_2"/>
    <property type="match status" value="4"/>
</dbReference>
<proteinExistence type="predicted"/>
<dbReference type="SMART" id="SM00355">
    <property type="entry name" value="ZnF_C2H2"/>
    <property type="match status" value="4"/>
</dbReference>
<evidence type="ECO:0000256" key="1">
    <source>
        <dbReference type="ARBA" id="ARBA00004123"/>
    </source>
</evidence>
<keyword evidence="4 7" id="KW-0863">Zinc-finger</keyword>
<evidence type="ECO:0000256" key="4">
    <source>
        <dbReference type="ARBA" id="ARBA00022771"/>
    </source>
</evidence>
<protein>
    <submittedName>
        <fullName evidence="11">C2H2-type domain-containing protein</fullName>
    </submittedName>
</protein>
<feature type="domain" description="C2H2-type" evidence="9">
    <location>
        <begin position="241"/>
        <end position="268"/>
    </location>
</feature>
<reference evidence="11" key="1">
    <citation type="submission" date="2022-11" db="UniProtKB">
        <authorList>
            <consortium name="WormBaseParasite"/>
        </authorList>
    </citation>
    <scope>IDENTIFICATION</scope>
</reference>
<evidence type="ECO:0000259" key="9">
    <source>
        <dbReference type="PROSITE" id="PS50157"/>
    </source>
</evidence>
<sequence>MKTIKKSELAEYPNSLHCSAVPRVLEFSGISIGIEIQDSPQLIKEESLAIETVENDHRQHQPRVEYFIEEEHEEFDECEEPQKSEMQANSPAMALQPIRRSIRRSIPVYPAKSQPPSKGRKRQDQEEVEKVFVDSALYEFAAPQTLDNRIVASTSKAGRRLQMSATDFRRGLEEEEVAEPKPARNLDWIIDAVAEGKSVDKASPHSRRQATFHTCEHCGLELKYPSKIAAHMRTHTKEKPFKCEICAASFAQNTTLRMHLRRHLDQKPYHCPDAQCGQRFINGGLLNAHIQKRHMQPRRFACLNGCGKIFTSNAERQKHEQHGCHTLKFQYAYEEVSGENGEMELEDDSHHQPQHHYQPSQMEAESYDETYYY</sequence>
<dbReference type="PANTHER" id="PTHR24388:SF54">
    <property type="entry name" value="PROTEIN ESCARGOT"/>
    <property type="match status" value="1"/>
</dbReference>
<accession>A0A915DUM1</accession>
<dbReference type="InterPro" id="IPR050527">
    <property type="entry name" value="Snail/Krueppel_Znf"/>
</dbReference>
<dbReference type="PANTHER" id="PTHR24388">
    <property type="entry name" value="ZINC FINGER PROTEIN"/>
    <property type="match status" value="1"/>
</dbReference>
<dbReference type="FunFam" id="3.30.160.60:FF:001666">
    <property type="entry name" value="MDS1 and EVI1 complex locus"/>
    <property type="match status" value="1"/>
</dbReference>
<dbReference type="InterPro" id="IPR013087">
    <property type="entry name" value="Znf_C2H2_type"/>
</dbReference>
<feature type="domain" description="C2H2-type" evidence="9">
    <location>
        <begin position="300"/>
        <end position="326"/>
    </location>
</feature>
<dbReference type="GO" id="GO:0000978">
    <property type="term" value="F:RNA polymerase II cis-regulatory region sequence-specific DNA binding"/>
    <property type="evidence" value="ECO:0007669"/>
    <property type="project" value="TreeGrafter"/>
</dbReference>
<dbReference type="Proteomes" id="UP000887574">
    <property type="component" value="Unplaced"/>
</dbReference>
<dbReference type="AlphaFoldDB" id="A0A915DUM1"/>
<evidence type="ECO:0000256" key="7">
    <source>
        <dbReference type="PROSITE-ProRule" id="PRU00042"/>
    </source>
</evidence>
<evidence type="ECO:0000313" key="11">
    <source>
        <dbReference type="WBParaSite" id="jg23672"/>
    </source>
</evidence>
<dbReference type="WBParaSite" id="jg23672">
    <property type="protein sequence ID" value="jg23672"/>
    <property type="gene ID" value="jg23672"/>
</dbReference>
<keyword evidence="6" id="KW-0539">Nucleus</keyword>
<evidence type="ECO:0000256" key="5">
    <source>
        <dbReference type="ARBA" id="ARBA00022833"/>
    </source>
</evidence>
<evidence type="ECO:0000256" key="2">
    <source>
        <dbReference type="ARBA" id="ARBA00022723"/>
    </source>
</evidence>
<evidence type="ECO:0000256" key="3">
    <source>
        <dbReference type="ARBA" id="ARBA00022737"/>
    </source>
</evidence>